<feature type="region of interest" description="Disordered" evidence="1">
    <location>
        <begin position="1"/>
        <end position="53"/>
    </location>
</feature>
<evidence type="ECO:0008006" key="4">
    <source>
        <dbReference type="Google" id="ProtNLM"/>
    </source>
</evidence>
<gene>
    <name evidence="2" type="ORF">MXD59_04510</name>
</gene>
<evidence type="ECO:0000313" key="3">
    <source>
        <dbReference type="Proteomes" id="UP001201873"/>
    </source>
</evidence>
<sequence length="379" mass="39974">MDDETDTIRGYISPTNDRPRTEVIGLPTRRPVPLQASAPEPGPASASASASGQRSGVIGGAEWLLTALVSGADDAFTGSLDVRGAASGRVTFQDGMIIDAGTSAAPGVESVLLRSGRVTAQQWSAVHTAGAAIGQVPALLVERGLLGRAGVQILARITVMDALFALASSAPTAVARQPARPGAVAVPALLPARPGIDARWAVRETARRLAVADQWSTQFGLTARSRPRPASGAARMPTAAPQVSLLAWMDGRRTGRDLAFALGRGIYPVLTDLAFLIQRGWIELAPPQGHPPADVPTRMARPRSTPVDPSVPRPYGDRFHRAPATADTALSDRAPRRRYEILVDSPLPRPPISTAARIAEQRHRPAVDMSHRHGQGEAT</sequence>
<dbReference type="EMBL" id="JALKFT010000003">
    <property type="protein sequence ID" value="MCK9875051.1"/>
    <property type="molecule type" value="Genomic_DNA"/>
</dbReference>
<organism evidence="2 3">
    <name type="scientific">Frankia umida</name>
    <dbReference type="NCBI Taxonomy" id="573489"/>
    <lineage>
        <taxon>Bacteria</taxon>
        <taxon>Bacillati</taxon>
        <taxon>Actinomycetota</taxon>
        <taxon>Actinomycetes</taxon>
        <taxon>Frankiales</taxon>
        <taxon>Frankiaceae</taxon>
        <taxon>Frankia</taxon>
    </lineage>
</organism>
<keyword evidence="3" id="KW-1185">Reference proteome</keyword>
<comment type="caution">
    <text evidence="2">The sequence shown here is derived from an EMBL/GenBank/DDBJ whole genome shotgun (WGS) entry which is preliminary data.</text>
</comment>
<evidence type="ECO:0000256" key="1">
    <source>
        <dbReference type="SAM" id="MobiDB-lite"/>
    </source>
</evidence>
<name>A0ABT0JU22_9ACTN</name>
<dbReference type="Proteomes" id="UP001201873">
    <property type="component" value="Unassembled WGS sequence"/>
</dbReference>
<feature type="compositionally biased region" description="Low complexity" evidence="1">
    <location>
        <begin position="36"/>
        <end position="53"/>
    </location>
</feature>
<evidence type="ECO:0000313" key="2">
    <source>
        <dbReference type="EMBL" id="MCK9875051.1"/>
    </source>
</evidence>
<feature type="region of interest" description="Disordered" evidence="1">
    <location>
        <begin position="297"/>
        <end position="333"/>
    </location>
</feature>
<accession>A0ABT0JU22</accession>
<dbReference type="RefSeq" id="WP_248823548.1">
    <property type="nucleotide sequence ID" value="NZ_JALKFT010000003.1"/>
</dbReference>
<proteinExistence type="predicted"/>
<reference evidence="2 3" key="1">
    <citation type="submission" date="2022-04" db="EMBL/GenBank/DDBJ databases">
        <title>Genome diversity in the genus Frankia.</title>
        <authorList>
            <person name="Carlos-Shanley C."/>
            <person name="Hahn D."/>
        </authorList>
    </citation>
    <scope>NUCLEOTIDE SEQUENCE [LARGE SCALE GENOMIC DNA]</scope>
    <source>
        <strain evidence="2 3">Ag45/Mut15</strain>
    </source>
</reference>
<protein>
    <recommendedName>
        <fullName evidence="4">DUF4388 domain-containing protein</fullName>
    </recommendedName>
</protein>